<evidence type="ECO:0000256" key="3">
    <source>
        <dbReference type="ARBA" id="ARBA00022989"/>
    </source>
</evidence>
<dbReference type="GO" id="GO:0003677">
    <property type="term" value="F:DNA binding"/>
    <property type="evidence" value="ECO:0007669"/>
    <property type="project" value="UniProtKB-KW"/>
</dbReference>
<evidence type="ECO:0000256" key="4">
    <source>
        <dbReference type="ARBA" id="ARBA00023136"/>
    </source>
</evidence>
<comment type="caution">
    <text evidence="6">The sequence shown here is derived from an EMBL/GenBank/DDBJ whole genome shotgun (WGS) entry which is preliminary data.</text>
</comment>
<accession>A0ABQ4DNT7</accession>
<gene>
    <name evidence="6" type="ORF">Cph01nite_27830</name>
</gene>
<keyword evidence="7" id="KW-1185">Reference proteome</keyword>
<keyword evidence="6" id="KW-0238">DNA-binding</keyword>
<sequence>MSDLADAAKRLVLGRPVRSDRLGHTLLPKRVALPVFASDALSSVAYAPDEILLTLSLAGLTALTISPWVGLAVAVVLLTVVASYRQNVHAYPSGGGDYEVASVNLGPKAGVTVASALLVDYTLTVAVSISAGAQYAATAVPALRGHETAFAIALVVGLAIANLRGVKESGSAFAIPVYLFMGAMGSLAVVGAVRYFTGSLPPAESAALDVAADAGFDQGLMGLAGGFLVLRAFASGCAALTGVEAISNGVPAFRKPKSRNAATTLALLGGISISMIMSILLLAQATGVKFAHDPSTQLLRDGVPVGEDYEQHPVISQLAASVFSGVDVLFIAVSVVTGVILVLAANTAFNGFPVLGSILARDGYLPRQLHTRGDRLAFSNGIITLAAAAVALIWVFDAQVTRLIQLYIVGVFVSFTLSQLGMVRHWTRGLRTEPDPRARSRMRRSRVINSIGLGMTGTVLVIVLVTKFTHGAWLALLAMAAVFGAMQAVHRHYMRVRAELALGEDALAARALPSRVHAVVLVSHLHRPTMRALAYARASRPNVLEAVTVGVDTDEVAALRAQWEAADLPVPLKVLDSPFREITRPVLTYVRSIRRESPRDLVVVYIPEYVVGHWWEHLLHNQSALRLKSRLLFTPGVVVASVPWQLASTAGQTGLEDSVRGTVPRGY</sequence>
<evidence type="ECO:0000256" key="5">
    <source>
        <dbReference type="SAM" id="Phobius"/>
    </source>
</evidence>
<organism evidence="6 7">
    <name type="scientific">Cellulomonas phragmiteti</name>
    <dbReference type="NCBI Taxonomy" id="478780"/>
    <lineage>
        <taxon>Bacteria</taxon>
        <taxon>Bacillati</taxon>
        <taxon>Actinomycetota</taxon>
        <taxon>Actinomycetes</taxon>
        <taxon>Micrococcales</taxon>
        <taxon>Cellulomonadaceae</taxon>
        <taxon>Cellulomonas</taxon>
    </lineage>
</organism>
<dbReference type="InterPro" id="IPR002293">
    <property type="entry name" value="AA/rel_permease1"/>
</dbReference>
<dbReference type="Pfam" id="PF13520">
    <property type="entry name" value="AA_permease_2"/>
    <property type="match status" value="1"/>
</dbReference>
<dbReference type="Gene3D" id="1.20.1740.10">
    <property type="entry name" value="Amino acid/polyamine transporter I"/>
    <property type="match status" value="1"/>
</dbReference>
<proteinExistence type="predicted"/>
<dbReference type="EMBL" id="BONP01000018">
    <property type="protein sequence ID" value="GIG41021.1"/>
    <property type="molecule type" value="Genomic_DNA"/>
</dbReference>
<reference evidence="6 7" key="1">
    <citation type="submission" date="2021-01" db="EMBL/GenBank/DDBJ databases">
        <title>Whole genome shotgun sequence of Cellulomonas phragmiteti NBRC 110785.</title>
        <authorList>
            <person name="Komaki H."/>
            <person name="Tamura T."/>
        </authorList>
    </citation>
    <scope>NUCLEOTIDE SEQUENCE [LARGE SCALE GENOMIC DNA]</scope>
    <source>
        <strain evidence="6 7">NBRC 110785</strain>
    </source>
</reference>
<feature type="transmembrane region" description="Helical" evidence="5">
    <location>
        <begin position="173"/>
        <end position="196"/>
    </location>
</feature>
<feature type="transmembrane region" description="Helical" evidence="5">
    <location>
        <begin position="447"/>
        <end position="465"/>
    </location>
</feature>
<evidence type="ECO:0000256" key="2">
    <source>
        <dbReference type="ARBA" id="ARBA00022692"/>
    </source>
</evidence>
<dbReference type="InterPro" id="IPR053153">
    <property type="entry name" value="APC_K+_Transporter"/>
</dbReference>
<feature type="transmembrane region" description="Helical" evidence="5">
    <location>
        <begin position="328"/>
        <end position="355"/>
    </location>
</feature>
<keyword evidence="3 5" id="KW-1133">Transmembrane helix</keyword>
<comment type="subcellular location">
    <subcellularLocation>
        <location evidence="1">Membrane</location>
        <topology evidence="1">Multi-pass membrane protein</topology>
    </subcellularLocation>
</comment>
<evidence type="ECO:0000313" key="6">
    <source>
        <dbReference type="EMBL" id="GIG41021.1"/>
    </source>
</evidence>
<keyword evidence="2 5" id="KW-0812">Transmembrane</keyword>
<evidence type="ECO:0000256" key="1">
    <source>
        <dbReference type="ARBA" id="ARBA00004141"/>
    </source>
</evidence>
<feature type="transmembrane region" description="Helical" evidence="5">
    <location>
        <begin position="264"/>
        <end position="285"/>
    </location>
</feature>
<feature type="transmembrane region" description="Helical" evidence="5">
    <location>
        <begin position="51"/>
        <end position="81"/>
    </location>
</feature>
<evidence type="ECO:0000313" key="7">
    <source>
        <dbReference type="Proteomes" id="UP000614741"/>
    </source>
</evidence>
<feature type="transmembrane region" description="Helical" evidence="5">
    <location>
        <begin position="220"/>
        <end position="243"/>
    </location>
</feature>
<feature type="transmembrane region" description="Helical" evidence="5">
    <location>
        <begin position="118"/>
        <end position="137"/>
    </location>
</feature>
<dbReference type="RefSeq" id="WP_203675229.1">
    <property type="nucleotide sequence ID" value="NZ_BONP01000018.1"/>
</dbReference>
<name>A0ABQ4DNT7_9CELL</name>
<dbReference type="Proteomes" id="UP000614741">
    <property type="component" value="Unassembled WGS sequence"/>
</dbReference>
<dbReference type="PANTHER" id="PTHR47704:SF1">
    <property type="entry name" value="POTASSIUM TRANSPORTER KIMA"/>
    <property type="match status" value="1"/>
</dbReference>
<dbReference type="PANTHER" id="PTHR47704">
    <property type="entry name" value="POTASSIUM TRANSPORTER KIMA"/>
    <property type="match status" value="1"/>
</dbReference>
<feature type="transmembrane region" description="Helical" evidence="5">
    <location>
        <begin position="149"/>
        <end position="166"/>
    </location>
</feature>
<feature type="transmembrane region" description="Helical" evidence="5">
    <location>
        <begin position="376"/>
        <end position="396"/>
    </location>
</feature>
<protein>
    <submittedName>
        <fullName evidence="6">DNA-binding protein</fullName>
    </submittedName>
</protein>
<keyword evidence="4 5" id="KW-0472">Membrane</keyword>
<feature type="transmembrane region" description="Helical" evidence="5">
    <location>
        <begin position="402"/>
        <end position="426"/>
    </location>
</feature>
<feature type="transmembrane region" description="Helical" evidence="5">
    <location>
        <begin position="471"/>
        <end position="489"/>
    </location>
</feature>